<dbReference type="PANTHER" id="PTHR47870:SF1">
    <property type="entry name" value="CYTOCHROME C-TYPE BIOGENESIS PROTEIN CCMH"/>
    <property type="match status" value="1"/>
</dbReference>
<name>A0A2U8HEJ0_9RHOB</name>
<dbReference type="InterPro" id="IPR017560">
    <property type="entry name" value="Cyt_c_biogenesis_CcmI"/>
</dbReference>
<evidence type="ECO:0000256" key="1">
    <source>
        <dbReference type="ARBA" id="ARBA00004196"/>
    </source>
</evidence>
<proteinExistence type="predicted"/>
<dbReference type="InterPro" id="IPR051263">
    <property type="entry name" value="C-type_cytochrome_biogenesis"/>
</dbReference>
<feature type="region of interest" description="Disordered" evidence="3">
    <location>
        <begin position="141"/>
        <end position="162"/>
    </location>
</feature>
<gene>
    <name evidence="4" type="primary">ccmI</name>
    <name evidence="4" type="ORF">CEW88_06820</name>
</gene>
<dbReference type="RefSeq" id="WP_108965326.1">
    <property type="nucleotide sequence ID" value="NZ_CP022189.1"/>
</dbReference>
<dbReference type="OrthoDB" id="9815847at2"/>
<dbReference type="GO" id="GO:0017004">
    <property type="term" value="P:cytochrome complex assembly"/>
    <property type="evidence" value="ECO:0007669"/>
    <property type="project" value="UniProtKB-KW"/>
</dbReference>
<dbReference type="PANTHER" id="PTHR47870">
    <property type="entry name" value="CYTOCHROME C-TYPE BIOGENESIS PROTEIN CCMH"/>
    <property type="match status" value="1"/>
</dbReference>
<dbReference type="InterPro" id="IPR011990">
    <property type="entry name" value="TPR-like_helical_dom_sf"/>
</dbReference>
<dbReference type="SUPFAM" id="SSF48452">
    <property type="entry name" value="TPR-like"/>
    <property type="match status" value="1"/>
</dbReference>
<dbReference type="KEGG" id="ypac:CEW88_06820"/>
<dbReference type="GO" id="GO:0030313">
    <property type="term" value="C:cell envelope"/>
    <property type="evidence" value="ECO:0007669"/>
    <property type="project" value="UniProtKB-SubCell"/>
</dbReference>
<protein>
    <submittedName>
        <fullName evidence="4">C-type cytochrome biogenesis protein CcmI</fullName>
    </submittedName>
</protein>
<dbReference type="Gene3D" id="1.25.40.10">
    <property type="entry name" value="Tetratricopeptide repeat domain"/>
    <property type="match status" value="1"/>
</dbReference>
<dbReference type="NCBIfam" id="TIGR03142">
    <property type="entry name" value="cytochro_ccmI"/>
    <property type="match status" value="1"/>
</dbReference>
<evidence type="ECO:0000313" key="4">
    <source>
        <dbReference type="EMBL" id="AWI83406.1"/>
    </source>
</evidence>
<reference evidence="4 5" key="1">
    <citation type="submission" date="2017-06" db="EMBL/GenBank/DDBJ databases">
        <title>Yangia sp. YSBP01 complete genome sequence.</title>
        <authorList>
            <person name="Woo J.-H."/>
            <person name="Kim H.-S."/>
        </authorList>
    </citation>
    <scope>NUCLEOTIDE SEQUENCE [LARGE SCALE GENOMIC DNA]</scope>
    <source>
        <strain evidence="4 5">YSBP01</strain>
    </source>
</reference>
<keyword evidence="2" id="KW-0201">Cytochrome c-type biogenesis</keyword>
<feature type="region of interest" description="Disordered" evidence="3">
    <location>
        <begin position="325"/>
        <end position="348"/>
    </location>
</feature>
<comment type="subcellular location">
    <subcellularLocation>
        <location evidence="1">Cell envelope</location>
    </subcellularLocation>
</comment>
<dbReference type="Proteomes" id="UP000244915">
    <property type="component" value="Chromosome 1"/>
</dbReference>
<organism evidence="4 5">
    <name type="scientific">Alloyangia pacifica</name>
    <dbReference type="NCBI Taxonomy" id="311180"/>
    <lineage>
        <taxon>Bacteria</taxon>
        <taxon>Pseudomonadati</taxon>
        <taxon>Pseudomonadota</taxon>
        <taxon>Alphaproteobacteria</taxon>
        <taxon>Rhodobacterales</taxon>
        <taxon>Roseobacteraceae</taxon>
        <taxon>Alloyangia</taxon>
    </lineage>
</organism>
<evidence type="ECO:0000313" key="5">
    <source>
        <dbReference type="Proteomes" id="UP000244915"/>
    </source>
</evidence>
<evidence type="ECO:0000256" key="3">
    <source>
        <dbReference type="SAM" id="MobiDB-lite"/>
    </source>
</evidence>
<dbReference type="AlphaFoldDB" id="A0A2U8HEJ0"/>
<feature type="compositionally biased region" description="Low complexity" evidence="3">
    <location>
        <begin position="143"/>
        <end position="159"/>
    </location>
</feature>
<evidence type="ECO:0000256" key="2">
    <source>
        <dbReference type="ARBA" id="ARBA00022748"/>
    </source>
</evidence>
<accession>A0A2U8HEJ0</accession>
<dbReference type="EMBL" id="CP022189">
    <property type="protein sequence ID" value="AWI83406.1"/>
    <property type="molecule type" value="Genomic_DNA"/>
</dbReference>
<sequence>MTTFWIVTALAVLAVSAPLLLALLRGQAEIAGAEAFDLKVYRDQLSEIDRDCARGTIGEAEAERLRTEVSRRILAADSRAHQPAPGGRGTGIARSGPRRIAAGLVLLALLGGSYALYLQLGAPGYGDLSLGTRIEAAEELRASRPSQAEAEASAASPPLEDAPEEYAQLVTRLREAVAARPDDLQGQALLARSEAALGNYPAAHAAQRRVIELRGEEASASDYADLADMLVLAAGGYVSPEAETVLDEVMQRDPHNGVARYYGGLMMAQTGRPDSAFRIWDTLLRDSPPDAPWVPAIAAQISELALRAGINDYALPDVASAALRGETPPALPGPSAGDMQAASEMSEADRQAMIEGMVDSLSERLASQGGSPEEWARLLTALGVLGQTDRAAAIWTEAQQVFATRPEALDTVRAGAARAGLATE</sequence>